<dbReference type="AlphaFoldDB" id="M2QCS5"/>
<dbReference type="EMBL" id="ANMG01000055">
    <property type="protein sequence ID" value="EMD24541.1"/>
    <property type="molecule type" value="Genomic_DNA"/>
</dbReference>
<dbReference type="Proteomes" id="UP000014137">
    <property type="component" value="Unassembled WGS sequence"/>
</dbReference>
<organism evidence="2 3">
    <name type="scientific">Amycolatopsis azurea DSM 43854</name>
    <dbReference type="NCBI Taxonomy" id="1238180"/>
    <lineage>
        <taxon>Bacteria</taxon>
        <taxon>Bacillati</taxon>
        <taxon>Actinomycetota</taxon>
        <taxon>Actinomycetes</taxon>
        <taxon>Pseudonocardiales</taxon>
        <taxon>Pseudonocardiaceae</taxon>
        <taxon>Amycolatopsis</taxon>
    </lineage>
</organism>
<evidence type="ECO:0000313" key="2">
    <source>
        <dbReference type="EMBL" id="EMD24541.1"/>
    </source>
</evidence>
<dbReference type="PATRIC" id="fig|1238180.3.peg.5477"/>
<feature type="region of interest" description="Disordered" evidence="1">
    <location>
        <begin position="1"/>
        <end position="22"/>
    </location>
</feature>
<evidence type="ECO:0000313" key="3">
    <source>
        <dbReference type="Proteomes" id="UP000014137"/>
    </source>
</evidence>
<name>M2QCS5_9PSEU</name>
<comment type="caution">
    <text evidence="2">The sequence shown here is derived from an EMBL/GenBank/DDBJ whole genome shotgun (WGS) entry which is preliminary data.</text>
</comment>
<accession>M2QCS5</accession>
<reference evidence="2 3" key="1">
    <citation type="submission" date="2012-10" db="EMBL/GenBank/DDBJ databases">
        <title>Genome assembly of Amycolatopsis azurea DSM 43854.</title>
        <authorList>
            <person name="Khatri I."/>
            <person name="Kaur I."/>
            <person name="Subramanian S."/>
            <person name="Mayilraj S."/>
        </authorList>
    </citation>
    <scope>NUCLEOTIDE SEQUENCE [LARGE SCALE GENOMIC DNA]</scope>
    <source>
        <strain evidence="2 3">DSM 43854</strain>
    </source>
</reference>
<evidence type="ECO:0000256" key="1">
    <source>
        <dbReference type="SAM" id="MobiDB-lite"/>
    </source>
</evidence>
<protein>
    <submittedName>
        <fullName evidence="2">Uncharacterized protein</fullName>
    </submittedName>
</protein>
<proteinExistence type="predicted"/>
<sequence>MQQHSALRLKRADGVTPRHRNPFGCPNELPLIGCNGENLKSYQ</sequence>
<gene>
    <name evidence="2" type="ORF">C791_5561</name>
</gene>